<feature type="region of interest" description="Disordered" evidence="1">
    <location>
        <begin position="253"/>
        <end position="357"/>
    </location>
</feature>
<feature type="region of interest" description="Disordered" evidence="1">
    <location>
        <begin position="474"/>
        <end position="552"/>
    </location>
</feature>
<organism evidence="2 3">
    <name type="scientific">Paralvinella palmiformis</name>
    <dbReference type="NCBI Taxonomy" id="53620"/>
    <lineage>
        <taxon>Eukaryota</taxon>
        <taxon>Metazoa</taxon>
        <taxon>Spiralia</taxon>
        <taxon>Lophotrochozoa</taxon>
        <taxon>Annelida</taxon>
        <taxon>Polychaeta</taxon>
        <taxon>Sedentaria</taxon>
        <taxon>Canalipalpata</taxon>
        <taxon>Terebellida</taxon>
        <taxon>Terebelliformia</taxon>
        <taxon>Alvinellidae</taxon>
        <taxon>Paralvinella</taxon>
    </lineage>
</organism>
<feature type="region of interest" description="Disordered" evidence="1">
    <location>
        <begin position="190"/>
        <end position="222"/>
    </location>
</feature>
<evidence type="ECO:0000256" key="1">
    <source>
        <dbReference type="SAM" id="MobiDB-lite"/>
    </source>
</evidence>
<sequence>MAAVQELFKRLRSRRSLHKKETKTNKSAASSDGGANPQLGNRVGVALPPVPPPGFLNLPDISRDCAKCSSWQYDEIPAYAIDTRLDILRDAYLERKRTNSLLRAEIGKCPLGGGSSRNVQEFRQHHGESADLVMMRRRRSLPGDDDPVDGEQSTARLQRQGTPWNHGYIDDCPDQLDQWVSVPESLNALHLDDGMPERPPKRDEDTCNQRQHPWYEEDSSNQFHWDNRNRELQRHVMPPRNIQDQSCQNTLGGVKHRQVHASDSTEANRKQYPSPPPGALSDDSGVSSPSSRESHDIPWGSGTTTRHQLLRHYREYSDSDSSTYYRKPQGSSNKWRHCQLEPTNQDGSQSESQDSAHARLDISSSDTYNEYEQNNRSFSDLDSFSGVRDGHANESMSPQEYTFYLRKIRNNLCKSHSVKSFASCDRQEDGDSIHDDWEDTCDSIDLTSVTSLSEISTLSQQEIANLIQEKRLKPEQSYSRREGPCRSANDPRVSNDSCTTNEKLTSCASEQTLSNNGQQQPSAFRPYPSKHRYSRPSTSLAKRNPPELPSDSLTLADKLSCRVTTSKPRPLSARVTGVTSQKARAANSHQYGGKTQNLLLSDLMRRNHDRQILVVI</sequence>
<feature type="region of interest" description="Disordered" evidence="1">
    <location>
        <begin position="140"/>
        <end position="167"/>
    </location>
</feature>
<comment type="caution">
    <text evidence="2">The sequence shown here is derived from an EMBL/GenBank/DDBJ whole genome shotgun (WGS) entry which is preliminary data.</text>
</comment>
<feature type="compositionally biased region" description="Basic and acidic residues" evidence="1">
    <location>
        <begin position="474"/>
        <end position="484"/>
    </location>
</feature>
<evidence type="ECO:0000313" key="2">
    <source>
        <dbReference type="EMBL" id="KAK2170015.1"/>
    </source>
</evidence>
<proteinExistence type="predicted"/>
<protein>
    <submittedName>
        <fullName evidence="2">Uncharacterized protein</fullName>
    </submittedName>
</protein>
<feature type="compositionally biased region" description="Low complexity" evidence="1">
    <location>
        <begin position="281"/>
        <end position="291"/>
    </location>
</feature>
<evidence type="ECO:0000313" key="3">
    <source>
        <dbReference type="Proteomes" id="UP001208570"/>
    </source>
</evidence>
<dbReference type="Proteomes" id="UP001208570">
    <property type="component" value="Unassembled WGS sequence"/>
</dbReference>
<feature type="compositionally biased region" description="Polar residues" evidence="1">
    <location>
        <begin position="341"/>
        <end position="353"/>
    </location>
</feature>
<feature type="region of interest" description="Disordered" evidence="1">
    <location>
        <begin position="13"/>
        <end position="44"/>
    </location>
</feature>
<dbReference type="AlphaFoldDB" id="A0AAD9KFA1"/>
<feature type="compositionally biased region" description="Basic and acidic residues" evidence="1">
    <location>
        <begin position="190"/>
        <end position="207"/>
    </location>
</feature>
<dbReference type="EMBL" id="JAODUP010000005">
    <property type="protein sequence ID" value="KAK2170015.1"/>
    <property type="molecule type" value="Genomic_DNA"/>
</dbReference>
<reference evidence="2" key="1">
    <citation type="journal article" date="2023" name="Mol. Biol. Evol.">
        <title>Third-Generation Sequencing Reveals the Adaptive Role of the Epigenome in Three Deep-Sea Polychaetes.</title>
        <authorList>
            <person name="Perez M."/>
            <person name="Aroh O."/>
            <person name="Sun Y."/>
            <person name="Lan Y."/>
            <person name="Juniper S.K."/>
            <person name="Young C.R."/>
            <person name="Angers B."/>
            <person name="Qian P.Y."/>
        </authorList>
    </citation>
    <scope>NUCLEOTIDE SEQUENCE</scope>
    <source>
        <strain evidence="2">P08H-3</strain>
    </source>
</reference>
<feature type="compositionally biased region" description="Polar residues" evidence="1">
    <location>
        <begin position="151"/>
        <end position="163"/>
    </location>
</feature>
<name>A0AAD9KFA1_9ANNE</name>
<keyword evidence="3" id="KW-1185">Reference proteome</keyword>
<accession>A0AAD9KFA1</accession>
<gene>
    <name evidence="2" type="ORF">LSH36_5g17043</name>
</gene>
<feature type="compositionally biased region" description="Polar residues" evidence="1">
    <location>
        <begin position="319"/>
        <end position="333"/>
    </location>
</feature>
<feature type="compositionally biased region" description="Polar residues" evidence="1">
    <location>
        <begin position="492"/>
        <end position="522"/>
    </location>
</feature>